<feature type="binding site" evidence="11">
    <location>
        <position position="204"/>
    </location>
    <ligand>
        <name>Ca(2+)</name>
        <dbReference type="ChEBI" id="CHEBI:29108"/>
        <label>2</label>
    </ligand>
</feature>
<keyword evidence="6 10" id="KW-0862">Zinc</keyword>
<evidence type="ECO:0000256" key="8">
    <source>
        <dbReference type="ARBA" id="ARBA00023145"/>
    </source>
</evidence>
<feature type="repeat" description="Hemopexin" evidence="12">
    <location>
        <begin position="395"/>
        <end position="441"/>
    </location>
</feature>
<feature type="domain" description="Peptidase metallopeptidase" evidence="14">
    <location>
        <begin position="115"/>
        <end position="276"/>
    </location>
</feature>
<dbReference type="GO" id="GO:0031012">
    <property type="term" value="C:extracellular matrix"/>
    <property type="evidence" value="ECO:0007669"/>
    <property type="project" value="InterPro"/>
</dbReference>
<dbReference type="PANTHER" id="PTHR10201:SF169">
    <property type="entry name" value="MATRIX METALLOPROTEINASE-16-LIKE PROTEIN"/>
    <property type="match status" value="1"/>
</dbReference>
<comment type="cofactor">
    <cofactor evidence="11">
        <name>Ca(2+)</name>
        <dbReference type="ChEBI" id="CHEBI:29108"/>
    </cofactor>
    <text evidence="11">Can bind about 5 Ca(2+) ions per subunit.</text>
</comment>
<feature type="binding site" evidence="11">
    <location>
        <position position="210"/>
    </location>
    <ligand>
        <name>Ca(2+)</name>
        <dbReference type="ChEBI" id="CHEBI:29108"/>
        <label>3</label>
    </ligand>
</feature>
<keyword evidence="4" id="KW-0677">Repeat</keyword>
<dbReference type="GO" id="GO:0030574">
    <property type="term" value="P:collagen catabolic process"/>
    <property type="evidence" value="ECO:0007669"/>
    <property type="project" value="TreeGrafter"/>
</dbReference>
<dbReference type="EMBL" id="GGMS01014691">
    <property type="protein sequence ID" value="MBY83894.1"/>
    <property type="molecule type" value="Transcribed_RNA"/>
</dbReference>
<comment type="similarity">
    <text evidence="1">Belongs to the peptidase M10A family.</text>
</comment>
<dbReference type="InterPro" id="IPR036365">
    <property type="entry name" value="PGBD-like_sf"/>
</dbReference>
<evidence type="ECO:0000313" key="15">
    <source>
        <dbReference type="EMBL" id="MBY83894.1"/>
    </source>
</evidence>
<feature type="binding site" evidence="10">
    <location>
        <position position="242"/>
    </location>
    <ligand>
        <name>Zn(2+)</name>
        <dbReference type="ChEBI" id="CHEBI:29105"/>
        <label>2</label>
        <note>catalytic</note>
    </ligand>
</feature>
<feature type="repeat" description="Hemopexin" evidence="12">
    <location>
        <begin position="490"/>
        <end position="537"/>
    </location>
</feature>
<dbReference type="AlphaFoldDB" id="A0A2S2R1T6"/>
<protein>
    <submittedName>
        <fullName evidence="15">Matrix metalloproteinase-17</fullName>
    </submittedName>
    <submittedName>
        <fullName evidence="17">Matrix metalloproteinase-20-like isoform X1</fullName>
    </submittedName>
</protein>
<dbReference type="SMART" id="SM00235">
    <property type="entry name" value="ZnMc"/>
    <property type="match status" value="1"/>
</dbReference>
<dbReference type="InterPro" id="IPR021190">
    <property type="entry name" value="Pept_M10A"/>
</dbReference>
<evidence type="ECO:0000256" key="11">
    <source>
        <dbReference type="PIRSR" id="PIRSR621190-2"/>
    </source>
</evidence>
<name>A0A2S2R1T6_9HEMI</name>
<gene>
    <name evidence="15" type="primary">Mmp17_1</name>
    <name evidence="17" type="synonym">LOC112683203</name>
    <name evidence="15" type="ORF">g.102696</name>
</gene>
<dbReference type="InterPro" id="IPR018487">
    <property type="entry name" value="Hemopexin-like_repeat"/>
</dbReference>
<evidence type="ECO:0000256" key="13">
    <source>
        <dbReference type="SAM" id="SignalP"/>
    </source>
</evidence>
<feature type="binding site" evidence="11">
    <location>
        <position position="494"/>
    </location>
    <ligand>
        <name>Ca(2+)</name>
        <dbReference type="ChEBI" id="CHEBI:29108"/>
        <label>4</label>
    </ligand>
</feature>
<evidence type="ECO:0000313" key="16">
    <source>
        <dbReference type="Proteomes" id="UP000694846"/>
    </source>
</evidence>
<keyword evidence="3 10" id="KW-0479">Metal-binding</keyword>
<dbReference type="Gene3D" id="3.40.390.10">
    <property type="entry name" value="Collagenase (Catalytic Domain)"/>
    <property type="match status" value="1"/>
</dbReference>
<dbReference type="SMART" id="SM00120">
    <property type="entry name" value="HX"/>
    <property type="match status" value="4"/>
</dbReference>
<feature type="binding site" evidence="11">
    <location>
        <position position="208"/>
    </location>
    <ligand>
        <name>Zn(2+)</name>
        <dbReference type="ChEBI" id="CHEBI:29105"/>
        <label>1</label>
    </ligand>
</feature>
<accession>A0A2S2R1T6</accession>
<keyword evidence="2" id="KW-0645">Protease</keyword>
<dbReference type="Gene3D" id="2.110.10.10">
    <property type="entry name" value="Hemopexin-like domain"/>
    <property type="match status" value="1"/>
</dbReference>
<evidence type="ECO:0000256" key="6">
    <source>
        <dbReference type="ARBA" id="ARBA00022833"/>
    </source>
</evidence>
<evidence type="ECO:0000256" key="5">
    <source>
        <dbReference type="ARBA" id="ARBA00022801"/>
    </source>
</evidence>
<evidence type="ECO:0000256" key="1">
    <source>
        <dbReference type="ARBA" id="ARBA00010370"/>
    </source>
</evidence>
<feature type="binding site" evidence="11">
    <location>
        <position position="401"/>
    </location>
    <ligand>
        <name>Ca(2+)</name>
        <dbReference type="ChEBI" id="CHEBI:29108"/>
        <label>5</label>
    </ligand>
</feature>
<feature type="binding site" evidence="11">
    <location>
        <position position="180"/>
    </location>
    <ligand>
        <name>Zn(2+)</name>
        <dbReference type="ChEBI" id="CHEBI:29105"/>
        <label>1</label>
    </ligand>
</feature>
<reference evidence="17" key="2">
    <citation type="submission" date="2025-04" db="UniProtKB">
        <authorList>
            <consortium name="RefSeq"/>
        </authorList>
    </citation>
    <scope>IDENTIFICATION</scope>
    <source>
        <tissue evidence="17">Whole body</tissue>
    </source>
</reference>
<evidence type="ECO:0000256" key="9">
    <source>
        <dbReference type="PIRSR" id="PIRSR001191-1"/>
    </source>
</evidence>
<dbReference type="GO" id="GO:0030198">
    <property type="term" value="P:extracellular matrix organization"/>
    <property type="evidence" value="ECO:0007669"/>
    <property type="project" value="TreeGrafter"/>
</dbReference>
<dbReference type="InterPro" id="IPR033739">
    <property type="entry name" value="M10A_MMP"/>
</dbReference>
<feature type="binding site" evidence="10">
    <location>
        <position position="236"/>
    </location>
    <ligand>
        <name>Zn(2+)</name>
        <dbReference type="ChEBI" id="CHEBI:29105"/>
        <label>2</label>
        <note>catalytic</note>
    </ligand>
</feature>
<evidence type="ECO:0000256" key="7">
    <source>
        <dbReference type="ARBA" id="ARBA00023049"/>
    </source>
</evidence>
<dbReference type="Pfam" id="PF00045">
    <property type="entry name" value="Hemopexin"/>
    <property type="match status" value="4"/>
</dbReference>
<feature type="binding site" evidence="11">
    <location>
        <position position="168"/>
    </location>
    <ligand>
        <name>Ca(2+)</name>
        <dbReference type="ChEBI" id="CHEBI:29108"/>
        <label>2</label>
    </ligand>
</feature>
<reference evidence="15" key="1">
    <citation type="submission" date="2018-04" db="EMBL/GenBank/DDBJ databases">
        <title>Transcriptome assembly of Sipha flava.</title>
        <authorList>
            <person name="Scully E.D."/>
            <person name="Geib S.M."/>
            <person name="Palmer N.A."/>
            <person name="Koch K."/>
            <person name="Bradshaw J."/>
            <person name="Heng-Moss T."/>
            <person name="Sarath G."/>
        </authorList>
    </citation>
    <scope>NUCLEOTIDE SEQUENCE</scope>
</reference>
<keyword evidence="16" id="KW-1185">Reference proteome</keyword>
<dbReference type="GO" id="GO:0008270">
    <property type="term" value="F:zinc ion binding"/>
    <property type="evidence" value="ECO:0007669"/>
    <property type="project" value="InterPro"/>
</dbReference>
<keyword evidence="8" id="KW-0865">Zymogen</keyword>
<feature type="binding site" evidence="11">
    <location>
        <position position="185"/>
    </location>
    <ligand>
        <name>Ca(2+)</name>
        <dbReference type="ChEBI" id="CHEBI:29108"/>
        <label>3</label>
    </ligand>
</feature>
<feature type="binding site" evidence="11">
    <location>
        <position position="213"/>
    </location>
    <ligand>
        <name>Ca(2+)</name>
        <dbReference type="ChEBI" id="CHEBI:29108"/>
        <label>3</label>
    </ligand>
</feature>
<evidence type="ECO:0000259" key="14">
    <source>
        <dbReference type="SMART" id="SM00235"/>
    </source>
</evidence>
<feature type="binding site" evidence="11">
    <location>
        <position position="178"/>
    </location>
    <ligand>
        <name>Zn(2+)</name>
        <dbReference type="ChEBI" id="CHEBI:29105"/>
        <label>1</label>
    </ligand>
</feature>
<feature type="repeat" description="Hemopexin" evidence="12">
    <location>
        <begin position="343"/>
        <end position="388"/>
    </location>
</feature>
<proteinExistence type="inferred from homology"/>
<evidence type="ECO:0000256" key="12">
    <source>
        <dbReference type="PROSITE-ProRule" id="PRU01011"/>
    </source>
</evidence>
<dbReference type="InterPro" id="IPR001818">
    <property type="entry name" value="Pept_M10_metallopeptidase"/>
</dbReference>
<feature type="active site" evidence="9">
    <location>
        <position position="233"/>
    </location>
</feature>
<evidence type="ECO:0000256" key="3">
    <source>
        <dbReference type="ARBA" id="ARBA00022723"/>
    </source>
</evidence>
<dbReference type="SUPFAM" id="SSF47090">
    <property type="entry name" value="PGBD-like"/>
    <property type="match status" value="1"/>
</dbReference>
<dbReference type="GO" id="GO:0006508">
    <property type="term" value="P:proteolysis"/>
    <property type="evidence" value="ECO:0007669"/>
    <property type="project" value="UniProtKB-KW"/>
</dbReference>
<evidence type="ECO:0000256" key="4">
    <source>
        <dbReference type="ARBA" id="ARBA00022737"/>
    </source>
</evidence>
<feature type="binding site" evidence="11">
    <location>
        <position position="496"/>
    </location>
    <ligand>
        <name>Ca(2+)</name>
        <dbReference type="ChEBI" id="CHEBI:29108"/>
        <label>5</label>
    </ligand>
</feature>
<feature type="repeat" description="Hemopexin" evidence="12">
    <location>
        <begin position="442"/>
        <end position="489"/>
    </location>
</feature>
<dbReference type="PRINTS" id="PR00138">
    <property type="entry name" value="MATRIXIN"/>
</dbReference>
<dbReference type="InterPro" id="IPR036375">
    <property type="entry name" value="Hemopexin-like_dom_sf"/>
</dbReference>
<keyword evidence="13" id="KW-0732">Signal</keyword>
<feature type="binding site" evidence="11">
    <location>
        <position position="250"/>
    </location>
    <ligand>
        <name>Zn(2+)</name>
        <dbReference type="ChEBI" id="CHEBI:29105"/>
        <label>2</label>
        <note>catalytic</note>
    </ligand>
</feature>
<dbReference type="GO" id="GO:0004222">
    <property type="term" value="F:metalloendopeptidase activity"/>
    <property type="evidence" value="ECO:0007669"/>
    <property type="project" value="InterPro"/>
</dbReference>
<feature type="binding site" evidence="11">
    <location>
        <position position="193"/>
    </location>
    <ligand>
        <name>Zn(2+)</name>
        <dbReference type="ChEBI" id="CHEBI:29105"/>
        <label>1</label>
    </ligand>
</feature>
<dbReference type="SUPFAM" id="SSF50923">
    <property type="entry name" value="Hemopexin-like domain"/>
    <property type="match status" value="1"/>
</dbReference>
<feature type="binding site" evidence="11">
    <location>
        <position position="347"/>
    </location>
    <ligand>
        <name>Ca(2+)</name>
        <dbReference type="ChEBI" id="CHEBI:29108"/>
        <label>4</label>
    </ligand>
</feature>
<dbReference type="CDD" id="cd00094">
    <property type="entry name" value="HX"/>
    <property type="match status" value="1"/>
</dbReference>
<keyword evidence="11" id="KW-0106">Calcium</keyword>
<dbReference type="RefSeq" id="XP_025409896.1">
    <property type="nucleotide sequence ID" value="XM_025554111.1"/>
</dbReference>
<dbReference type="CDD" id="cd04278">
    <property type="entry name" value="ZnMc_MMP"/>
    <property type="match status" value="1"/>
</dbReference>
<keyword evidence="5" id="KW-0378">Hydrolase</keyword>
<evidence type="ECO:0000256" key="10">
    <source>
        <dbReference type="PIRSR" id="PIRSR001191-2"/>
    </source>
</evidence>
<dbReference type="SUPFAM" id="SSF55486">
    <property type="entry name" value="Metalloproteases ('zincins'), catalytic domain"/>
    <property type="match status" value="1"/>
</dbReference>
<dbReference type="InterPro" id="IPR024079">
    <property type="entry name" value="MetalloPept_cat_dom_sf"/>
</dbReference>
<organism evidence="15">
    <name type="scientific">Sipha flava</name>
    <name type="common">yellow sugarcane aphid</name>
    <dbReference type="NCBI Taxonomy" id="143950"/>
    <lineage>
        <taxon>Eukaryota</taxon>
        <taxon>Metazoa</taxon>
        <taxon>Ecdysozoa</taxon>
        <taxon>Arthropoda</taxon>
        <taxon>Hexapoda</taxon>
        <taxon>Insecta</taxon>
        <taxon>Pterygota</taxon>
        <taxon>Neoptera</taxon>
        <taxon>Paraneoptera</taxon>
        <taxon>Hemiptera</taxon>
        <taxon>Sternorrhyncha</taxon>
        <taxon>Aphidomorpha</taxon>
        <taxon>Aphidoidea</taxon>
        <taxon>Aphididae</taxon>
        <taxon>Sipha</taxon>
    </lineage>
</organism>
<dbReference type="Pfam" id="PF00413">
    <property type="entry name" value="Peptidase_M10"/>
    <property type="match status" value="1"/>
</dbReference>
<feature type="binding site" evidence="11">
    <location>
        <position position="186"/>
    </location>
    <ligand>
        <name>Ca(2+)</name>
        <dbReference type="ChEBI" id="CHEBI:29108"/>
        <label>3</label>
    </ligand>
</feature>
<keyword evidence="7" id="KW-0482">Metalloprotease</keyword>
<dbReference type="PANTHER" id="PTHR10201">
    <property type="entry name" value="MATRIX METALLOPROTEINASE"/>
    <property type="match status" value="1"/>
</dbReference>
<feature type="chain" id="PRO_5044579339" evidence="13">
    <location>
        <begin position="20"/>
        <end position="539"/>
    </location>
</feature>
<feature type="binding site" evidence="11">
    <location>
        <position position="206"/>
    </location>
    <ligand>
        <name>Ca(2+)</name>
        <dbReference type="ChEBI" id="CHEBI:29108"/>
        <label>2</label>
    </ligand>
</feature>
<dbReference type="GO" id="GO:0005615">
    <property type="term" value="C:extracellular space"/>
    <property type="evidence" value="ECO:0007669"/>
    <property type="project" value="TreeGrafter"/>
</dbReference>
<dbReference type="Proteomes" id="UP000694846">
    <property type="component" value="Unplaced"/>
</dbReference>
<dbReference type="InterPro" id="IPR006026">
    <property type="entry name" value="Peptidase_Metallo"/>
</dbReference>
<dbReference type="PROSITE" id="PS51642">
    <property type="entry name" value="HEMOPEXIN_2"/>
    <property type="match status" value="4"/>
</dbReference>
<evidence type="ECO:0000256" key="2">
    <source>
        <dbReference type="ARBA" id="ARBA00022670"/>
    </source>
</evidence>
<feature type="binding site" description="in inhibited form" evidence="11">
    <location>
        <position position="95"/>
    </location>
    <ligand>
        <name>Zn(2+)</name>
        <dbReference type="ChEBI" id="CHEBI:29105"/>
        <label>2</label>
        <note>catalytic</note>
    </ligand>
</feature>
<feature type="binding site" evidence="11">
    <location>
        <position position="399"/>
    </location>
    <ligand>
        <name>Ca(2+)</name>
        <dbReference type="ChEBI" id="CHEBI:29108"/>
        <label>4</label>
    </ligand>
</feature>
<feature type="signal peptide" evidence="13">
    <location>
        <begin position="1"/>
        <end position="19"/>
    </location>
</feature>
<comment type="cofactor">
    <cofactor evidence="11">
        <name>Zn(2+)</name>
        <dbReference type="ChEBI" id="CHEBI:29105"/>
    </cofactor>
    <text evidence="11">Binds 2 Zn(2+) ions per subunit.</text>
</comment>
<feature type="binding site" evidence="10">
    <location>
        <position position="232"/>
    </location>
    <ligand>
        <name>Zn(2+)</name>
        <dbReference type="ChEBI" id="CHEBI:29105"/>
        <label>2</label>
        <note>catalytic</note>
    </ligand>
</feature>
<dbReference type="PIRSF" id="PIRSF001191">
    <property type="entry name" value="Peptidase_M10A_matrix"/>
    <property type="match status" value="1"/>
</dbReference>
<feature type="binding site" evidence="11">
    <location>
        <position position="213"/>
    </location>
    <ligand>
        <name>Ca(2+)</name>
        <dbReference type="ChEBI" id="CHEBI:29108"/>
        <label>1</label>
    </ligand>
</feature>
<sequence length="539" mass="62142">MNYIFYTCIWLLLVTKIICAPLLNKRQNKNDKLFINQEIIEFMQKFGYLDQTGPQSLIAEDALVIALKLTQKFGGLEQTGIFDNNTQKLIKSKRCGVLDIPPKQNNIKKKRFAIPSNGWNKRYLTYYVSNYTPKLSPENIKNEIQRAFRIWSQYSRLNFLEVYNTNADIVISFGEFDHGDKFPFDGPGNTLAHAFYPTDLGILGGDIHFDNSEDWTLYKSDSGVDFYSVAIHEMGHSLGLGHSAESNSIMNPYYKGPQPQDIGYDDILGIHSLYIARTLPEDNLYFSSSTSLPHRNLPRNPHVHWSSFSHETCTDEDIVTPESFTTNKPEISTQIYDEIDKCNGNFDAVSCFRGEIFVFKNNLLWRLDKPGSILPRYPVQLLRFFQVLADHDHSIVKIDAAYERPDSNIVMFNGDKYYVFNGNHLIENSPRSLMDYGFPGFVKKVNGVAVFGEPPLTYLFSGEYFWIYDDRQKVLLQRHKSIKEHFKGIRTPIDDVLTLNHGDVYFFSGNQFWKFNHNNNRTEYGYPKNAANFLFGCNS</sequence>
<dbReference type="OrthoDB" id="406838at2759"/>
<dbReference type="InterPro" id="IPR000585">
    <property type="entry name" value="Hemopexin-like_dom"/>
</dbReference>
<evidence type="ECO:0000313" key="17">
    <source>
        <dbReference type="RefSeq" id="XP_025409896.1"/>
    </source>
</evidence>